<feature type="compositionally biased region" description="Polar residues" evidence="1">
    <location>
        <begin position="13"/>
        <end position="31"/>
    </location>
</feature>
<name>D5MGV3_METO1</name>
<accession>D5MGV3</accession>
<evidence type="ECO:0000313" key="3">
    <source>
        <dbReference type="Proteomes" id="UP000006898"/>
    </source>
</evidence>
<protein>
    <submittedName>
        <fullName evidence="2">Uncharacterized protein</fullName>
    </submittedName>
</protein>
<gene>
    <name evidence="2" type="ORF">DAMO_1934</name>
</gene>
<dbReference type="HOGENOM" id="CLU_1746307_0_0_0"/>
<proteinExistence type="predicted"/>
<dbReference type="STRING" id="671143.DAMO_1934"/>
<dbReference type="InterPro" id="IPR039498">
    <property type="entry name" value="NTP_transf_5"/>
</dbReference>
<organism evidence="2 3">
    <name type="scientific">Methylomirabilis oxygeniifera</name>
    <dbReference type="NCBI Taxonomy" id="671143"/>
    <lineage>
        <taxon>Bacteria</taxon>
        <taxon>Candidatus Methylomirabilota</taxon>
        <taxon>Candidatus Methylomirabilia</taxon>
        <taxon>Candidatus Methylomirabilales</taxon>
        <taxon>Candidatus Methylomirabilaceae</taxon>
        <taxon>Candidatus Methylomirabilis</taxon>
    </lineage>
</organism>
<feature type="region of interest" description="Disordered" evidence="1">
    <location>
        <begin position="1"/>
        <end position="31"/>
    </location>
</feature>
<dbReference type="KEGG" id="mox:DAMO_1934"/>
<dbReference type="Pfam" id="PF14907">
    <property type="entry name" value="NTP_transf_5"/>
    <property type="match status" value="1"/>
</dbReference>
<reference evidence="2 3" key="1">
    <citation type="journal article" date="2010" name="Nature">
        <title>Nitrite-driven anaerobic methane oxidation by oxygenic bacteria.</title>
        <authorList>
            <person name="Ettwig K.F."/>
            <person name="Butler M.K."/>
            <person name="Le Paslier D."/>
            <person name="Pelletier E."/>
            <person name="Mangenot S."/>
            <person name="Kuypers M.M.M."/>
            <person name="Schreiber F."/>
            <person name="Dutilh B.E."/>
            <person name="Zedelius J."/>
            <person name="de Beer D."/>
            <person name="Gloerich J."/>
            <person name="Wessels H.J.C.T."/>
            <person name="van Allen T."/>
            <person name="Luesken F."/>
            <person name="Wu M."/>
            <person name="van de Pas-Schoonen K.T."/>
            <person name="Op den Camp H.J.M."/>
            <person name="Janssen-Megens E.M."/>
            <person name="Francoijs K-J."/>
            <person name="Stunnenberg H."/>
            <person name="Weissenbach J."/>
            <person name="Jetten M.S.M."/>
            <person name="Strous M."/>
        </authorList>
    </citation>
    <scope>NUCLEOTIDE SEQUENCE [LARGE SCALE GENOMIC DNA]</scope>
</reference>
<evidence type="ECO:0000256" key="1">
    <source>
        <dbReference type="SAM" id="MobiDB-lite"/>
    </source>
</evidence>
<dbReference type="AlphaFoldDB" id="D5MGV3"/>
<dbReference type="EMBL" id="FP565575">
    <property type="protein sequence ID" value="CBE68984.1"/>
    <property type="molecule type" value="Genomic_DNA"/>
</dbReference>
<evidence type="ECO:0000313" key="2">
    <source>
        <dbReference type="EMBL" id="CBE68984.1"/>
    </source>
</evidence>
<dbReference type="Proteomes" id="UP000006898">
    <property type="component" value="Chromosome"/>
</dbReference>
<sequence>MPINTEDLRPYSYTGSTSAREMPTSTCTGVSHATPLHLDETKIWTRRDSYPVDGRSYAVLSDEHEVVFAALSLVRNLGAGKAKLIKVLDLIQIVAATDATIDWDTLLEDGRRDGTFNILVNVLALYLEVTDAQDLAPRLANALAWHTDR</sequence>